<dbReference type="InterPro" id="IPR039420">
    <property type="entry name" value="WalR-like"/>
</dbReference>
<dbReference type="SUPFAM" id="SSF52172">
    <property type="entry name" value="CheY-like"/>
    <property type="match status" value="1"/>
</dbReference>
<evidence type="ECO:0000313" key="9">
    <source>
        <dbReference type="Proteomes" id="UP000256845"/>
    </source>
</evidence>
<dbReference type="PANTHER" id="PTHR48111:SF1">
    <property type="entry name" value="TWO-COMPONENT RESPONSE REGULATOR ORR33"/>
    <property type="match status" value="1"/>
</dbReference>
<dbReference type="CDD" id="cd17574">
    <property type="entry name" value="REC_OmpR"/>
    <property type="match status" value="1"/>
</dbReference>
<dbReference type="PANTHER" id="PTHR48111">
    <property type="entry name" value="REGULATOR OF RPOS"/>
    <property type="match status" value="1"/>
</dbReference>
<feature type="domain" description="Response regulatory" evidence="7">
    <location>
        <begin position="13"/>
        <end position="130"/>
    </location>
</feature>
<dbReference type="GO" id="GO:0000156">
    <property type="term" value="F:phosphorelay response regulator activity"/>
    <property type="evidence" value="ECO:0007669"/>
    <property type="project" value="TreeGrafter"/>
</dbReference>
<dbReference type="EMBL" id="QRDW01000003">
    <property type="protein sequence ID" value="RED51617.1"/>
    <property type="molecule type" value="Genomic_DNA"/>
</dbReference>
<dbReference type="RefSeq" id="WP_181905300.1">
    <property type="nucleotide sequence ID" value="NZ_QRDW01000003.1"/>
</dbReference>
<evidence type="ECO:0000256" key="2">
    <source>
        <dbReference type="ARBA" id="ARBA00023012"/>
    </source>
</evidence>
<evidence type="ECO:0000259" key="7">
    <source>
        <dbReference type="PROSITE" id="PS50110"/>
    </source>
</evidence>
<sequence>MEISTFEEDTESTILVIDDEELVLDTLSEILSQEGYIVETAKDGREGIFMINSGSPDLIICDVNMPNMNGHEFVRELRDNHPDLSYIPILLLSGASDDPDITKGLKTGADDYLTKPINPDILASRVNAALRQIDRMKRKKRSDEVKLYRALVLKGKSRDSEQAPLSQTGTMDPANIPPAFQECLAKMHAENDGKSCGSVQLFSLCEYENIFGEEWNKYATKAMSIAETTIKHHLGSGDQFSANGENGFLLLFPKLDEAASKARVQMIADEIRVNLLGEEARVYRTLSIETTNVPVTDICDANGKITQDGLETAFGGISAQAPAPYPTDAGLSVSDRVMSQIDVRFVPVWNSMNEEIFAYQCVPYRKTAYGMFKGPDVLHGREGDPLTLDLDLTLAQSAVDNVLQNKSGEYTPSVCLPLHFCTLFGRGRASLQKILAPLKGKSNDFIIYELSSIPSATTQNRIWDAMRFLKEYGEQIAIELPILDRNVPVFQAAGAKALKVCVSDRSDHVELGRFTHDLKKMVTEIDKQKLFPYFYDVDTINLFKAADASGAIWINGRVVGPVTEKVRQSFTLPRRKILFG</sequence>
<keyword evidence="2" id="KW-0902">Two-component regulatory system</keyword>
<dbReference type="InterPro" id="IPR001789">
    <property type="entry name" value="Sig_transdc_resp-reg_receiver"/>
</dbReference>
<dbReference type="AlphaFoldDB" id="A0A3D9HQ47"/>
<evidence type="ECO:0000313" key="8">
    <source>
        <dbReference type="EMBL" id="RED51617.1"/>
    </source>
</evidence>
<evidence type="ECO:0000256" key="5">
    <source>
        <dbReference type="ARBA" id="ARBA00023163"/>
    </source>
</evidence>
<reference evidence="8 9" key="1">
    <citation type="submission" date="2018-07" db="EMBL/GenBank/DDBJ databases">
        <title>Genomic Encyclopedia of Type Strains, Phase III (KMG-III): the genomes of soil and plant-associated and newly described type strains.</title>
        <authorList>
            <person name="Whitman W."/>
        </authorList>
    </citation>
    <scope>NUCLEOTIDE SEQUENCE [LARGE SCALE GENOMIC DNA]</scope>
    <source>
        <strain evidence="8 9">CECT 8488</strain>
    </source>
</reference>
<name>A0A3D9HQ47_9PROT</name>
<dbReference type="GO" id="GO:0032993">
    <property type="term" value="C:protein-DNA complex"/>
    <property type="evidence" value="ECO:0007669"/>
    <property type="project" value="TreeGrafter"/>
</dbReference>
<proteinExistence type="predicted"/>
<evidence type="ECO:0000256" key="6">
    <source>
        <dbReference type="PROSITE-ProRule" id="PRU00169"/>
    </source>
</evidence>
<dbReference type="GO" id="GO:0006355">
    <property type="term" value="P:regulation of DNA-templated transcription"/>
    <property type="evidence" value="ECO:0007669"/>
    <property type="project" value="TreeGrafter"/>
</dbReference>
<evidence type="ECO:0000256" key="3">
    <source>
        <dbReference type="ARBA" id="ARBA00023015"/>
    </source>
</evidence>
<keyword evidence="1 6" id="KW-0597">Phosphoprotein</keyword>
<dbReference type="Pfam" id="PF00072">
    <property type="entry name" value="Response_reg"/>
    <property type="match status" value="1"/>
</dbReference>
<evidence type="ECO:0000256" key="1">
    <source>
        <dbReference type="ARBA" id="ARBA00022553"/>
    </source>
</evidence>
<feature type="modified residue" description="4-aspartylphosphate" evidence="6">
    <location>
        <position position="62"/>
    </location>
</feature>
<comment type="caution">
    <text evidence="8">The sequence shown here is derived from an EMBL/GenBank/DDBJ whole genome shotgun (WGS) entry which is preliminary data.</text>
</comment>
<evidence type="ECO:0000256" key="4">
    <source>
        <dbReference type="ARBA" id="ARBA00023125"/>
    </source>
</evidence>
<accession>A0A3D9HQ47</accession>
<keyword evidence="4" id="KW-0238">DNA-binding</keyword>
<dbReference type="PROSITE" id="PS50110">
    <property type="entry name" value="RESPONSE_REGULATORY"/>
    <property type="match status" value="1"/>
</dbReference>
<keyword evidence="9" id="KW-1185">Reference proteome</keyword>
<dbReference type="Gene3D" id="3.40.50.2300">
    <property type="match status" value="1"/>
</dbReference>
<dbReference type="InterPro" id="IPR011006">
    <property type="entry name" value="CheY-like_superfamily"/>
</dbReference>
<protein>
    <submittedName>
        <fullName evidence="8">Response regulator receiver domain-containing protein</fullName>
    </submittedName>
</protein>
<dbReference type="SMART" id="SM00448">
    <property type="entry name" value="REC"/>
    <property type="match status" value="1"/>
</dbReference>
<gene>
    <name evidence="8" type="ORF">DFP90_103420</name>
</gene>
<dbReference type="GO" id="GO:0000976">
    <property type="term" value="F:transcription cis-regulatory region binding"/>
    <property type="evidence" value="ECO:0007669"/>
    <property type="project" value="TreeGrafter"/>
</dbReference>
<keyword evidence="3" id="KW-0805">Transcription regulation</keyword>
<keyword evidence="5" id="KW-0804">Transcription</keyword>
<dbReference type="Proteomes" id="UP000256845">
    <property type="component" value="Unassembled WGS sequence"/>
</dbReference>
<organism evidence="8 9">
    <name type="scientific">Aestuariispira insulae</name>
    <dbReference type="NCBI Taxonomy" id="1461337"/>
    <lineage>
        <taxon>Bacteria</taxon>
        <taxon>Pseudomonadati</taxon>
        <taxon>Pseudomonadota</taxon>
        <taxon>Alphaproteobacteria</taxon>
        <taxon>Rhodospirillales</taxon>
        <taxon>Kiloniellaceae</taxon>
        <taxon>Aestuariispira</taxon>
    </lineage>
</organism>
<dbReference type="GO" id="GO:0005829">
    <property type="term" value="C:cytosol"/>
    <property type="evidence" value="ECO:0007669"/>
    <property type="project" value="TreeGrafter"/>
</dbReference>